<dbReference type="InterPro" id="IPR013324">
    <property type="entry name" value="RNA_pol_sigma_r3/r4-like"/>
</dbReference>
<keyword evidence="3" id="KW-0238">DNA-binding</keyword>
<evidence type="ECO:0000259" key="5">
    <source>
        <dbReference type="Pfam" id="PF04539"/>
    </source>
</evidence>
<dbReference type="Gene3D" id="1.20.120.1810">
    <property type="match status" value="1"/>
</dbReference>
<dbReference type="NCBIfam" id="TIGR02937">
    <property type="entry name" value="sigma70-ECF"/>
    <property type="match status" value="1"/>
</dbReference>
<dbReference type="InterPro" id="IPR007630">
    <property type="entry name" value="RNA_pol_sigma70_r4"/>
</dbReference>
<dbReference type="Proteomes" id="UP001589783">
    <property type="component" value="Unassembled WGS sequence"/>
</dbReference>
<dbReference type="InterPro" id="IPR007624">
    <property type="entry name" value="RNA_pol_sigma70_r3"/>
</dbReference>
<feature type="domain" description="RNA polymerase sigma-70 region 2" evidence="6">
    <location>
        <begin position="41"/>
        <end position="104"/>
    </location>
</feature>
<dbReference type="SUPFAM" id="SSF88659">
    <property type="entry name" value="Sigma3 and sigma4 domains of RNA polymerase sigma factors"/>
    <property type="match status" value="2"/>
</dbReference>
<evidence type="ECO:0000256" key="1">
    <source>
        <dbReference type="ARBA" id="ARBA00023015"/>
    </source>
</evidence>
<feature type="domain" description="RNA polymerase sigma-70 region 3" evidence="5">
    <location>
        <begin position="117"/>
        <end position="181"/>
    </location>
</feature>
<organism evidence="8 9">
    <name type="scientific">Gordonia phosphorivorans</name>
    <dbReference type="NCBI Taxonomy" id="1056982"/>
    <lineage>
        <taxon>Bacteria</taxon>
        <taxon>Bacillati</taxon>
        <taxon>Actinomycetota</taxon>
        <taxon>Actinomycetes</taxon>
        <taxon>Mycobacteriales</taxon>
        <taxon>Gordoniaceae</taxon>
        <taxon>Gordonia</taxon>
    </lineage>
</organism>
<dbReference type="Pfam" id="PF04545">
    <property type="entry name" value="Sigma70_r4"/>
    <property type="match status" value="1"/>
</dbReference>
<keyword evidence="1" id="KW-0805">Transcription regulation</keyword>
<reference evidence="8 9" key="1">
    <citation type="submission" date="2024-09" db="EMBL/GenBank/DDBJ databases">
        <authorList>
            <person name="Sun Q."/>
            <person name="Mori K."/>
        </authorList>
    </citation>
    <scope>NUCLEOTIDE SEQUENCE [LARGE SCALE GENOMIC DNA]</scope>
    <source>
        <strain evidence="8 9">CCM 7957</strain>
    </source>
</reference>
<protein>
    <submittedName>
        <fullName evidence="8">Sigma-70 family RNA polymerase sigma factor</fullName>
    </submittedName>
</protein>
<dbReference type="Gene3D" id="1.10.10.10">
    <property type="entry name" value="Winged helix-like DNA-binding domain superfamily/Winged helix DNA-binding domain"/>
    <property type="match status" value="2"/>
</dbReference>
<keyword evidence="4" id="KW-0804">Transcription</keyword>
<evidence type="ECO:0000256" key="3">
    <source>
        <dbReference type="ARBA" id="ARBA00023125"/>
    </source>
</evidence>
<keyword evidence="9" id="KW-1185">Reference proteome</keyword>
<dbReference type="PRINTS" id="PR00046">
    <property type="entry name" value="SIGMA70FCT"/>
</dbReference>
<dbReference type="InterPro" id="IPR000943">
    <property type="entry name" value="RNA_pol_sigma70"/>
</dbReference>
<evidence type="ECO:0000256" key="4">
    <source>
        <dbReference type="ARBA" id="ARBA00023163"/>
    </source>
</evidence>
<dbReference type="InterPro" id="IPR014284">
    <property type="entry name" value="RNA_pol_sigma-70_dom"/>
</dbReference>
<name>A0ABV6H5H6_9ACTN</name>
<comment type="caution">
    <text evidence="8">The sequence shown here is derived from an EMBL/GenBank/DDBJ whole genome shotgun (WGS) entry which is preliminary data.</text>
</comment>
<dbReference type="CDD" id="cd06171">
    <property type="entry name" value="Sigma70_r4"/>
    <property type="match status" value="1"/>
</dbReference>
<evidence type="ECO:0000259" key="7">
    <source>
        <dbReference type="Pfam" id="PF04545"/>
    </source>
</evidence>
<dbReference type="SUPFAM" id="SSF88946">
    <property type="entry name" value="Sigma2 domain of RNA polymerase sigma factors"/>
    <property type="match status" value="1"/>
</dbReference>
<evidence type="ECO:0000256" key="2">
    <source>
        <dbReference type="ARBA" id="ARBA00023082"/>
    </source>
</evidence>
<dbReference type="Pfam" id="PF04542">
    <property type="entry name" value="Sigma70_r2"/>
    <property type="match status" value="1"/>
</dbReference>
<dbReference type="InterPro" id="IPR007627">
    <property type="entry name" value="RNA_pol_sigma70_r2"/>
</dbReference>
<keyword evidence="2" id="KW-0731">Sigma factor</keyword>
<dbReference type="InterPro" id="IPR013325">
    <property type="entry name" value="RNA_pol_sigma_r2"/>
</dbReference>
<dbReference type="Pfam" id="PF04539">
    <property type="entry name" value="Sigma70_r3"/>
    <property type="match status" value="1"/>
</dbReference>
<evidence type="ECO:0000313" key="8">
    <source>
        <dbReference type="EMBL" id="MFC0313495.1"/>
    </source>
</evidence>
<feature type="domain" description="RNA polymerase sigma-70 region 4" evidence="7">
    <location>
        <begin position="202"/>
        <end position="247"/>
    </location>
</feature>
<dbReference type="EMBL" id="JBHLWV010000005">
    <property type="protein sequence ID" value="MFC0313495.1"/>
    <property type="molecule type" value="Genomic_DNA"/>
</dbReference>
<gene>
    <name evidence="8" type="ORF">ACFFJD_01335</name>
</gene>
<dbReference type="PANTHER" id="PTHR30385:SF4">
    <property type="entry name" value="RNA POLYMERASE SIGMA-E FACTOR"/>
    <property type="match status" value="1"/>
</dbReference>
<proteinExistence type="predicted"/>
<dbReference type="RefSeq" id="WP_382359758.1">
    <property type="nucleotide sequence ID" value="NZ_JBHLWV010000005.1"/>
</dbReference>
<sequence length="260" mass="28883">MSTTDQHRYTEATTLLAERADCGLGDRHCERLRDQTIVVCLPLAEHIARRFSGRGEPFDDLEQVARVGLIRAIDRFDLGAGSSLLSFAVPTVMGEVRRHFRDRTPTIRVPRRSRELYEQVKIARAELAQEQQCEPTDEALADRLQTSPAAIRQAVGDCACGAAISLDATGPSESEASGLAERLGEPDPGYGAVENTLELDAAIRRLSERDRRILGLRFYEGMTQREIADEVGLSQMHVSRRLRQTLDLLGTQLRTEGRAV</sequence>
<accession>A0ABV6H5H6</accession>
<evidence type="ECO:0000259" key="6">
    <source>
        <dbReference type="Pfam" id="PF04542"/>
    </source>
</evidence>
<dbReference type="PANTHER" id="PTHR30385">
    <property type="entry name" value="SIGMA FACTOR F FLAGELLAR"/>
    <property type="match status" value="1"/>
</dbReference>
<evidence type="ECO:0000313" key="9">
    <source>
        <dbReference type="Proteomes" id="UP001589783"/>
    </source>
</evidence>
<dbReference type="InterPro" id="IPR036388">
    <property type="entry name" value="WH-like_DNA-bd_sf"/>
</dbReference>